<evidence type="ECO:0000256" key="5">
    <source>
        <dbReference type="ARBA" id="ARBA00022500"/>
    </source>
</evidence>
<keyword evidence="7 10" id="KW-0378">Hydrolase</keyword>
<evidence type="ECO:0000256" key="8">
    <source>
        <dbReference type="ARBA" id="ARBA00022912"/>
    </source>
</evidence>
<name>A0ABV0G9T0_9BURK</name>
<dbReference type="Gene3D" id="1.10.287.500">
    <property type="entry name" value="Helix hairpin bin"/>
    <property type="match status" value="1"/>
</dbReference>
<comment type="caution">
    <text evidence="11">The sequence shown here is derived from an EMBL/GenBank/DDBJ whole genome shotgun (WGS) entry which is preliminary data.</text>
</comment>
<dbReference type="InterPro" id="IPR007439">
    <property type="entry name" value="Chemotax_Pase_CheZ"/>
</dbReference>
<evidence type="ECO:0000313" key="11">
    <source>
        <dbReference type="EMBL" id="MEO3711801.1"/>
    </source>
</evidence>
<keyword evidence="4 10" id="KW-0963">Cytoplasm</keyword>
<dbReference type="SUPFAM" id="SSF75708">
    <property type="entry name" value="Chemotaxis phosphatase CheZ"/>
    <property type="match status" value="1"/>
</dbReference>
<dbReference type="InterPro" id="IPR050992">
    <property type="entry name" value="CheZ_family_phosphatases"/>
</dbReference>
<dbReference type="PANTHER" id="PTHR43693">
    <property type="entry name" value="PROTEIN PHOSPHATASE CHEZ"/>
    <property type="match status" value="1"/>
</dbReference>
<reference evidence="11 12" key="1">
    <citation type="submission" date="2024-05" db="EMBL/GenBank/DDBJ databases">
        <title>Roseateles sp. 2.12 16S ribosomal RNA gene Genome sequencing and assembly.</title>
        <authorList>
            <person name="Woo H."/>
        </authorList>
    </citation>
    <scope>NUCLEOTIDE SEQUENCE [LARGE SCALE GENOMIC DNA]</scope>
    <source>
        <strain evidence="11 12">2.12</strain>
    </source>
</reference>
<dbReference type="RefSeq" id="WP_347606069.1">
    <property type="nucleotide sequence ID" value="NZ_JBDPZC010000001.1"/>
</dbReference>
<evidence type="ECO:0000256" key="6">
    <source>
        <dbReference type="ARBA" id="ARBA00022779"/>
    </source>
</evidence>
<evidence type="ECO:0000256" key="2">
    <source>
        <dbReference type="ARBA" id="ARBA00005908"/>
    </source>
</evidence>
<evidence type="ECO:0000256" key="10">
    <source>
        <dbReference type="PIRNR" id="PIRNR002884"/>
    </source>
</evidence>
<comment type="subunit">
    <text evidence="10">Homodimer.</text>
</comment>
<organism evidence="11 12">
    <name type="scientific">Roseateles flavus</name>
    <dbReference type="NCBI Taxonomy" id="3149041"/>
    <lineage>
        <taxon>Bacteria</taxon>
        <taxon>Pseudomonadati</taxon>
        <taxon>Pseudomonadota</taxon>
        <taxon>Betaproteobacteria</taxon>
        <taxon>Burkholderiales</taxon>
        <taxon>Sphaerotilaceae</taxon>
        <taxon>Roseateles</taxon>
    </lineage>
</organism>
<accession>A0ABV0G9T0</accession>
<gene>
    <name evidence="11" type="ORF">ABDJ40_03370</name>
</gene>
<dbReference type="GO" id="GO:0016787">
    <property type="term" value="F:hydrolase activity"/>
    <property type="evidence" value="ECO:0007669"/>
    <property type="project" value="UniProtKB-KW"/>
</dbReference>
<dbReference type="EC" id="3.1.3.-" evidence="10"/>
<evidence type="ECO:0000256" key="1">
    <source>
        <dbReference type="ARBA" id="ARBA00004496"/>
    </source>
</evidence>
<evidence type="ECO:0000256" key="3">
    <source>
        <dbReference type="ARBA" id="ARBA00018484"/>
    </source>
</evidence>
<evidence type="ECO:0000313" key="12">
    <source>
        <dbReference type="Proteomes" id="UP001462640"/>
    </source>
</evidence>
<comment type="similarity">
    <text evidence="2 10">Belongs to the CheZ family.</text>
</comment>
<keyword evidence="6 10" id="KW-0283">Flagellar rotation</keyword>
<sequence length="199" mass="21545">MSEVQNRPAPAVDPSLHSELSAEALRVLHKVVEELPDACERLRYVQQMTEQAADKVLSLVEKAQEDAGEVGKKGQDLAEALERLASSEDMSVDRARAMMRLCAAYARQAGGFAEREQALHTELMLAQGFQDLSGQVINKVIGMLDRVESPLQQLLSSSEPPLVAEEACVGSSATLEGVQTPDKALKQDDVDDLLASLGF</sequence>
<dbReference type="PANTHER" id="PTHR43693:SF1">
    <property type="entry name" value="PROTEIN PHOSPHATASE CHEZ"/>
    <property type="match status" value="1"/>
</dbReference>
<comment type="function">
    <text evidence="10">Plays an important role in bacterial chemotaxis signal transduction pathway by accelerating the dephosphorylation of phosphorylated CheY (CheY-P).</text>
</comment>
<dbReference type="Proteomes" id="UP001462640">
    <property type="component" value="Unassembled WGS sequence"/>
</dbReference>
<dbReference type="Pfam" id="PF04344">
    <property type="entry name" value="CheZ"/>
    <property type="match status" value="1"/>
</dbReference>
<dbReference type="PIRSF" id="PIRSF002884">
    <property type="entry name" value="CheZ"/>
    <property type="match status" value="1"/>
</dbReference>
<protein>
    <recommendedName>
        <fullName evidence="3 10">Protein phosphatase CheZ</fullName>
        <ecNumber evidence="10">3.1.3.-</ecNumber>
    </recommendedName>
    <alternativeName>
        <fullName evidence="9 10">Chemotaxis protein CheZ</fullName>
    </alternativeName>
</protein>
<comment type="subcellular location">
    <subcellularLocation>
        <location evidence="1 10">Cytoplasm</location>
    </subcellularLocation>
</comment>
<proteinExistence type="inferred from homology"/>
<evidence type="ECO:0000256" key="7">
    <source>
        <dbReference type="ARBA" id="ARBA00022801"/>
    </source>
</evidence>
<keyword evidence="5 10" id="KW-0145">Chemotaxis</keyword>
<evidence type="ECO:0000256" key="4">
    <source>
        <dbReference type="ARBA" id="ARBA00022490"/>
    </source>
</evidence>
<keyword evidence="12" id="KW-1185">Reference proteome</keyword>
<dbReference type="EMBL" id="JBDPZC010000001">
    <property type="protein sequence ID" value="MEO3711801.1"/>
    <property type="molecule type" value="Genomic_DNA"/>
</dbReference>
<keyword evidence="8 10" id="KW-0904">Protein phosphatase</keyword>
<evidence type="ECO:0000256" key="9">
    <source>
        <dbReference type="ARBA" id="ARBA00029599"/>
    </source>
</evidence>